<accession>K7ZYQ3</accession>
<dbReference type="GO" id="GO:0043755">
    <property type="term" value="F:alpha-ribazole phosphatase activity"/>
    <property type="evidence" value="ECO:0007669"/>
    <property type="project" value="UniProtKB-UniRule"/>
</dbReference>
<dbReference type="PANTHER" id="PTHR48100:SF59">
    <property type="entry name" value="ADENOSYLCOBALAMIN_ALPHA-RIBAZOLE PHOSPHATASE"/>
    <property type="match status" value="1"/>
</dbReference>
<protein>
    <recommendedName>
        <fullName evidence="1">Alpha-ribazole phosphatase</fullName>
        <ecNumber evidence="1">3.1.3.73</ecNumber>
    </recommendedName>
</protein>
<reference evidence="5" key="1">
    <citation type="submission" date="2012-07" db="EMBL/GenBank/DDBJ databases">
        <authorList>
            <person name="Cummings C."/>
        </authorList>
    </citation>
    <scope>NUCLEOTIDE SEQUENCE</scope>
    <source>
        <strain evidence="5">1330</strain>
    </source>
</reference>
<dbReference type="InterPro" id="IPR013078">
    <property type="entry name" value="His_Pase_superF_clade-1"/>
</dbReference>
<dbReference type="SMART" id="SM00855">
    <property type="entry name" value="PGAM"/>
    <property type="match status" value="1"/>
</dbReference>
<dbReference type="EC" id="3.1.3.73" evidence="1"/>
<dbReference type="NCBIfam" id="TIGR03162">
    <property type="entry name" value="ribazole_cobC"/>
    <property type="match status" value="1"/>
</dbReference>
<evidence type="ECO:0000256" key="1">
    <source>
        <dbReference type="NCBIfam" id="TIGR03162"/>
    </source>
</evidence>
<dbReference type="KEGG" id="ccon:AFK62_05815"/>
<dbReference type="InterPro" id="IPR017578">
    <property type="entry name" value="Ribazole_CobC"/>
</dbReference>
<reference evidence="7" key="2">
    <citation type="submission" date="2015-09" db="EMBL/GenBank/DDBJ databases">
        <title>Cronobacter genome sequencing and assembly.</title>
        <authorList>
            <person name="Descombes P."/>
            <person name="Baert L."/>
            <person name="Ngom-Bru C."/>
            <person name="Barretto C."/>
        </authorList>
    </citation>
    <scope>NUCLEOTIDE SEQUENCE [LARGE SCALE GENOMIC DNA]</scope>
    <source>
        <strain evidence="7">LMG 26250</strain>
    </source>
</reference>
<dbReference type="InterPro" id="IPR001345">
    <property type="entry name" value="PG/BPGM_mutase_AS"/>
</dbReference>
<dbReference type="EMBL" id="CP012264">
    <property type="protein sequence ID" value="ALB62047.1"/>
    <property type="molecule type" value="Genomic_DNA"/>
</dbReference>
<organism evidence="5 6">
    <name type="scientific">Cronobacter condimenti 1330</name>
    <dbReference type="NCBI Taxonomy" id="1073999"/>
    <lineage>
        <taxon>Bacteria</taxon>
        <taxon>Pseudomonadati</taxon>
        <taxon>Pseudomonadota</taxon>
        <taxon>Gammaproteobacteria</taxon>
        <taxon>Enterobacterales</taxon>
        <taxon>Enterobacteriaceae</taxon>
        <taxon>Cronobacter</taxon>
    </lineage>
</organism>
<dbReference type="NCBIfam" id="NF011580">
    <property type="entry name" value="PRK15004.1"/>
    <property type="match status" value="1"/>
</dbReference>
<dbReference type="CDD" id="cd07067">
    <property type="entry name" value="HP_PGM_like"/>
    <property type="match status" value="1"/>
</dbReference>
<dbReference type="RefSeq" id="WP_007665483.1">
    <property type="nucleotide sequence ID" value="NZ_CAKW01000021.1"/>
</dbReference>
<feature type="active site" description="Proton donor/acceptor" evidence="2">
    <location>
        <position position="81"/>
    </location>
</feature>
<dbReference type="eggNOG" id="COG0406">
    <property type="taxonomic scope" value="Bacteria"/>
</dbReference>
<reference evidence="4 7" key="3">
    <citation type="journal article" date="2016" name="Genome Announc.">
        <title>Fully Closed Genome Sequences of Five Type Strains of the Genus Cronobacter and One Cronobacter sakazakii Strain.</title>
        <authorList>
            <person name="Moine D."/>
            <person name="Kassam M."/>
            <person name="Baert L."/>
            <person name="Tang Y."/>
            <person name="Barretto C."/>
            <person name="Ngom Bru C."/>
            <person name="Klijn A."/>
            <person name="Descombes P."/>
        </authorList>
    </citation>
    <scope>NUCLEOTIDE SEQUENCE [LARGE SCALE GENOMIC DNA]</scope>
    <source>
        <strain evidence="4 7">LMG 26250</strain>
    </source>
</reference>
<evidence type="ECO:0000313" key="4">
    <source>
        <dbReference type="EMBL" id="ALB62047.1"/>
    </source>
</evidence>
<dbReference type="STRING" id="1073999.AFK62_05815"/>
<evidence type="ECO:0000256" key="3">
    <source>
        <dbReference type="PIRSR" id="PIRSR613078-2"/>
    </source>
</evidence>
<gene>
    <name evidence="4" type="ORF">AFK62_05815</name>
    <name evidence="5" type="ORF">BN137_572</name>
</gene>
<keyword evidence="5" id="KW-0378">Hydrolase</keyword>
<feature type="binding site" evidence="3">
    <location>
        <begin position="7"/>
        <end position="14"/>
    </location>
    <ligand>
        <name>substrate</name>
    </ligand>
</feature>
<dbReference type="Proteomes" id="UP000009340">
    <property type="component" value="Unassembled WGS sequence"/>
</dbReference>
<dbReference type="AlphaFoldDB" id="K7ZYQ3"/>
<dbReference type="PATRIC" id="fig|1073999.7.peg.1198"/>
<dbReference type="Pfam" id="PF00300">
    <property type="entry name" value="His_Phos_1"/>
    <property type="match status" value="1"/>
</dbReference>
<dbReference type="PROSITE" id="PS00175">
    <property type="entry name" value="PG_MUTASE"/>
    <property type="match status" value="1"/>
</dbReference>
<evidence type="ECO:0000256" key="2">
    <source>
        <dbReference type="PIRSR" id="PIRSR613078-1"/>
    </source>
</evidence>
<dbReference type="InterPro" id="IPR029033">
    <property type="entry name" value="His_PPase_superfam"/>
</dbReference>
<dbReference type="GO" id="GO:0009236">
    <property type="term" value="P:cobalamin biosynthetic process"/>
    <property type="evidence" value="ECO:0007669"/>
    <property type="project" value="UniProtKB-UniRule"/>
</dbReference>
<name>K7ZYQ3_9ENTR</name>
<dbReference type="Proteomes" id="UP000067320">
    <property type="component" value="Chromosome"/>
</dbReference>
<sequence length="206" mass="23325">MKLWLVRHGQTEANVAGVYSGHAETVLTPLGITQARAVGDMLREVAFDKVICSGLGRAQHTARLILEGRREHIDTDLRLNEMFFGDWEMRHHRDLLKEDPHAYAAWCADWQNAVPTNGESFTAFAERVDSFLETLNTVQEAENLLIVSHQGVLSLLIARLLGMPGRSLWHFLLEQGAWSRVARYEGFTQLQALNNRAPWQPTPDAR</sequence>
<feature type="binding site" evidence="3">
    <location>
        <position position="57"/>
    </location>
    <ligand>
        <name>substrate</name>
    </ligand>
</feature>
<feature type="active site" description="Tele-phosphohistidine intermediate" evidence="2">
    <location>
        <position position="8"/>
    </location>
</feature>
<dbReference type="EMBL" id="CAKW01000021">
    <property type="protein sequence ID" value="CCJ71235.1"/>
    <property type="molecule type" value="Genomic_DNA"/>
</dbReference>
<proteinExistence type="predicted"/>
<dbReference type="OrthoDB" id="9781415at2"/>
<dbReference type="SUPFAM" id="SSF53254">
    <property type="entry name" value="Phosphoglycerate mutase-like"/>
    <property type="match status" value="1"/>
</dbReference>
<dbReference type="InterPro" id="IPR050275">
    <property type="entry name" value="PGM_Phosphatase"/>
</dbReference>
<dbReference type="Gene3D" id="3.40.50.1240">
    <property type="entry name" value="Phosphoglycerate mutase-like"/>
    <property type="match status" value="1"/>
</dbReference>
<keyword evidence="7" id="KW-1185">Reference proteome</keyword>
<dbReference type="GO" id="GO:0005737">
    <property type="term" value="C:cytoplasm"/>
    <property type="evidence" value="ECO:0007669"/>
    <property type="project" value="TreeGrafter"/>
</dbReference>
<evidence type="ECO:0000313" key="7">
    <source>
        <dbReference type="Proteomes" id="UP000067320"/>
    </source>
</evidence>
<dbReference type="PANTHER" id="PTHR48100">
    <property type="entry name" value="BROAD-SPECIFICITY PHOSPHATASE YOR283W-RELATED"/>
    <property type="match status" value="1"/>
</dbReference>
<evidence type="ECO:0000313" key="6">
    <source>
        <dbReference type="Proteomes" id="UP000009340"/>
    </source>
</evidence>
<evidence type="ECO:0000313" key="5">
    <source>
        <dbReference type="EMBL" id="CCJ71235.1"/>
    </source>
</evidence>